<dbReference type="AlphaFoldDB" id="A0A3E0K591"/>
<proteinExistence type="predicted"/>
<evidence type="ECO:0000313" key="2">
    <source>
        <dbReference type="EMBL" id="REJ29045.1"/>
    </source>
</evidence>
<organism evidence="2 3">
    <name type="scientific">Caldibacillus debilis</name>
    <dbReference type="NCBI Taxonomy" id="301148"/>
    <lineage>
        <taxon>Bacteria</taxon>
        <taxon>Bacillati</taxon>
        <taxon>Bacillota</taxon>
        <taxon>Bacilli</taxon>
        <taxon>Bacillales</taxon>
        <taxon>Bacillaceae</taxon>
        <taxon>Caldibacillus</taxon>
    </lineage>
</organism>
<reference evidence="2 3" key="1">
    <citation type="submission" date="2018-03" db="EMBL/GenBank/DDBJ databases">
        <authorList>
            <person name="Keele B.F."/>
        </authorList>
    </citation>
    <scope>NUCLEOTIDE SEQUENCE [LARGE SCALE GENOMIC DNA]</scope>
    <source>
        <strain evidence="2">ZCTH4_d</strain>
    </source>
</reference>
<dbReference type="Proteomes" id="UP000257014">
    <property type="component" value="Unassembled WGS sequence"/>
</dbReference>
<comment type="caution">
    <text evidence="2">The sequence shown here is derived from an EMBL/GenBank/DDBJ whole genome shotgun (WGS) entry which is preliminary data.</text>
</comment>
<evidence type="ECO:0000256" key="1">
    <source>
        <dbReference type="SAM" id="MobiDB-lite"/>
    </source>
</evidence>
<feature type="region of interest" description="Disordered" evidence="1">
    <location>
        <begin position="1"/>
        <end position="45"/>
    </location>
</feature>
<sequence>MNLSARRAAHKGGRAKGVFPPKGGKAGLCRKGARSGPARGKLRQRALSEEKIFSRKPAGYRPAFPIRRPFAVKSEKGAGDCRFPPLPGPPIILPGSPCPLPL</sequence>
<evidence type="ECO:0000313" key="3">
    <source>
        <dbReference type="Proteomes" id="UP000257014"/>
    </source>
</evidence>
<dbReference type="EMBL" id="QEWE01000015">
    <property type="protein sequence ID" value="REJ29045.1"/>
    <property type="molecule type" value="Genomic_DNA"/>
</dbReference>
<protein>
    <submittedName>
        <fullName evidence="2">Uncharacterized protein</fullName>
    </submittedName>
</protein>
<name>A0A3E0K591_9BACI</name>
<gene>
    <name evidence="2" type="ORF">C6P37_07365</name>
</gene>
<accession>A0A3E0K591</accession>